<feature type="domain" description="Erythromycin biosynthesis protein CIII-like C-terminal" evidence="5">
    <location>
        <begin position="300"/>
        <end position="443"/>
    </location>
</feature>
<feature type="region of interest" description="Disordered" evidence="4">
    <location>
        <begin position="16"/>
        <end position="42"/>
    </location>
</feature>
<evidence type="ECO:0000313" key="8">
    <source>
        <dbReference type="Proteomes" id="UP000432015"/>
    </source>
</evidence>
<dbReference type="InterPro" id="IPR050426">
    <property type="entry name" value="Glycosyltransferase_28"/>
</dbReference>
<comment type="similarity">
    <text evidence="1">Belongs to the glycosyltransferase 28 family.</text>
</comment>
<evidence type="ECO:0000313" key="7">
    <source>
        <dbReference type="EMBL" id="MUN36198.1"/>
    </source>
</evidence>
<dbReference type="AlphaFoldDB" id="A0A7K1KVI2"/>
<accession>A0A7K1KVI2</accession>
<dbReference type="InterPro" id="IPR002213">
    <property type="entry name" value="UDP_glucos_trans"/>
</dbReference>
<dbReference type="GO" id="GO:0017000">
    <property type="term" value="P:antibiotic biosynthetic process"/>
    <property type="evidence" value="ECO:0007669"/>
    <property type="project" value="UniProtKB-ARBA"/>
</dbReference>
<keyword evidence="3" id="KW-0808">Transferase</keyword>
<evidence type="ECO:0000259" key="6">
    <source>
        <dbReference type="Pfam" id="PF21036"/>
    </source>
</evidence>
<feature type="domain" description="Erythromycin biosynthesis protein CIII-like N-terminal" evidence="6">
    <location>
        <begin position="75"/>
        <end position="284"/>
    </location>
</feature>
<comment type="caution">
    <text evidence="7">The sequence shown here is derived from an EMBL/GenBank/DDBJ whole genome shotgun (WGS) entry which is preliminary data.</text>
</comment>
<dbReference type="GO" id="GO:0008194">
    <property type="term" value="F:UDP-glycosyltransferase activity"/>
    <property type="evidence" value="ECO:0007669"/>
    <property type="project" value="InterPro"/>
</dbReference>
<dbReference type="PANTHER" id="PTHR48050">
    <property type="entry name" value="STEROL 3-BETA-GLUCOSYLTRANSFERASE"/>
    <property type="match status" value="1"/>
</dbReference>
<evidence type="ECO:0000256" key="2">
    <source>
        <dbReference type="ARBA" id="ARBA00022676"/>
    </source>
</evidence>
<proteinExistence type="inferred from homology"/>
<keyword evidence="2" id="KW-0328">Glycosyltransferase</keyword>
<gene>
    <name evidence="7" type="ORF">GNZ18_06250</name>
</gene>
<dbReference type="Proteomes" id="UP000432015">
    <property type="component" value="Unassembled WGS sequence"/>
</dbReference>
<dbReference type="SUPFAM" id="SSF53756">
    <property type="entry name" value="UDP-Glycosyltransferase/glycogen phosphorylase"/>
    <property type="match status" value="1"/>
</dbReference>
<dbReference type="Pfam" id="PF21036">
    <property type="entry name" value="EryCIII-like_N"/>
    <property type="match status" value="1"/>
</dbReference>
<dbReference type="CDD" id="cd03784">
    <property type="entry name" value="GT1_Gtf-like"/>
    <property type="match status" value="1"/>
</dbReference>
<protein>
    <submittedName>
        <fullName evidence="7">DUF1205 domain-containing protein</fullName>
    </submittedName>
</protein>
<dbReference type="InterPro" id="IPR048284">
    <property type="entry name" value="EryCIII-like_N"/>
</dbReference>
<dbReference type="Pfam" id="PF06722">
    <property type="entry name" value="EryCIII-like_C"/>
    <property type="match status" value="1"/>
</dbReference>
<name>A0A7K1KVI2_9ACTN</name>
<dbReference type="PANTHER" id="PTHR48050:SF13">
    <property type="entry name" value="STEROL 3-BETA-GLUCOSYLTRANSFERASE UGT80A2"/>
    <property type="match status" value="1"/>
</dbReference>
<evidence type="ECO:0000256" key="1">
    <source>
        <dbReference type="ARBA" id="ARBA00006962"/>
    </source>
</evidence>
<reference evidence="7 8" key="1">
    <citation type="submission" date="2019-11" db="EMBL/GenBank/DDBJ databases">
        <authorList>
            <person name="Cao P."/>
        </authorList>
    </citation>
    <scope>NUCLEOTIDE SEQUENCE [LARGE SCALE GENOMIC DNA]</scope>
    <source>
        <strain evidence="7 8">NEAU-AAG5</strain>
    </source>
</reference>
<organism evidence="7 8">
    <name type="scientific">Actinomadura litoris</name>
    <dbReference type="NCBI Taxonomy" id="2678616"/>
    <lineage>
        <taxon>Bacteria</taxon>
        <taxon>Bacillati</taxon>
        <taxon>Actinomycetota</taxon>
        <taxon>Actinomycetes</taxon>
        <taxon>Streptosporangiales</taxon>
        <taxon>Thermomonosporaceae</taxon>
        <taxon>Actinomadura</taxon>
    </lineage>
</organism>
<dbReference type="Gene3D" id="3.40.50.2000">
    <property type="entry name" value="Glycogen Phosphorylase B"/>
    <property type="match status" value="2"/>
</dbReference>
<dbReference type="EMBL" id="WOFH01000002">
    <property type="protein sequence ID" value="MUN36198.1"/>
    <property type="molecule type" value="Genomic_DNA"/>
</dbReference>
<dbReference type="InterPro" id="IPR010610">
    <property type="entry name" value="EryCIII-like_C"/>
</dbReference>
<dbReference type="GO" id="GO:0016758">
    <property type="term" value="F:hexosyltransferase activity"/>
    <property type="evidence" value="ECO:0007669"/>
    <property type="project" value="UniProtKB-ARBA"/>
</dbReference>
<evidence type="ECO:0000256" key="4">
    <source>
        <dbReference type="SAM" id="MobiDB-lite"/>
    </source>
</evidence>
<evidence type="ECO:0000256" key="3">
    <source>
        <dbReference type="ARBA" id="ARBA00022679"/>
    </source>
</evidence>
<sequence length="444" mass="45810">MVGGCPLCQGPAQGGGVNTDGGGPVPPSAGMVAGRAGRQSGRTLTSAGEMGFRMRVLFVPASAPSHYFPMVPLIWACRTAGHEVCVAAQPWGGSVVPGSGVPMVTIAESFDMTAELARHRPRVPAATPAAPVGPLHAAMIDAQIRFAAEAARDLVALARDWRPGLVVADPLVLAAAPAAAAAGAPLVHHLWGPDMLRAHEYGYPGCGIPLSAWPEALRGLYARHGCEPRVENAVATVDPWLGAMGIAETPSRIPIRFVPYNGSGVLPRPLLAPPRGRRVLVTWGSLLAIREGMAAFPVAEVVGALRAHGAEVVVAVTGADRRWTRDLPPEVTVVENVPLNAIMPSCDAAVHHGGGGTIMTAAYHGVPQLTLTATLDTRTCCERLAATGAGVSLDLLDLTPDALSDAVGEVLTGDRTRKAAAELRTEVLAQPAPADVAARVTALA</sequence>
<keyword evidence="8" id="KW-1185">Reference proteome</keyword>
<evidence type="ECO:0000259" key="5">
    <source>
        <dbReference type="Pfam" id="PF06722"/>
    </source>
</evidence>